<dbReference type="InterPro" id="IPR036388">
    <property type="entry name" value="WH-like_DNA-bd_sf"/>
</dbReference>
<proteinExistence type="inferred from homology"/>
<name>A0A7W6CNW5_9SPHN</name>
<evidence type="ECO:0000256" key="5">
    <source>
        <dbReference type="ARBA" id="ARBA00023163"/>
    </source>
</evidence>
<reference evidence="8 9" key="1">
    <citation type="submission" date="2020-08" db="EMBL/GenBank/DDBJ databases">
        <title>Genomic Encyclopedia of Type Strains, Phase IV (KMG-IV): sequencing the most valuable type-strain genomes for metagenomic binning, comparative biology and taxonomic classification.</title>
        <authorList>
            <person name="Goeker M."/>
        </authorList>
    </citation>
    <scope>NUCLEOTIDE SEQUENCE [LARGE SCALE GENOMIC DNA]</scope>
    <source>
        <strain evidence="8 9">DSM 27057</strain>
    </source>
</reference>
<evidence type="ECO:0000313" key="8">
    <source>
        <dbReference type="EMBL" id="MBB3957230.1"/>
    </source>
</evidence>
<dbReference type="PANTHER" id="PTHR43133:SF58">
    <property type="entry name" value="ECF RNA POLYMERASE SIGMA FACTOR SIGD"/>
    <property type="match status" value="1"/>
</dbReference>
<keyword evidence="5" id="KW-0804">Transcription</keyword>
<evidence type="ECO:0000259" key="6">
    <source>
        <dbReference type="Pfam" id="PF04542"/>
    </source>
</evidence>
<comment type="caution">
    <text evidence="8">The sequence shown here is derived from an EMBL/GenBank/DDBJ whole genome shotgun (WGS) entry which is preliminary data.</text>
</comment>
<dbReference type="Pfam" id="PF08281">
    <property type="entry name" value="Sigma70_r4_2"/>
    <property type="match status" value="1"/>
</dbReference>
<feature type="domain" description="RNA polymerase sigma-70 region 2" evidence="6">
    <location>
        <begin position="27"/>
        <end position="95"/>
    </location>
</feature>
<dbReference type="PANTHER" id="PTHR43133">
    <property type="entry name" value="RNA POLYMERASE ECF-TYPE SIGMA FACTO"/>
    <property type="match status" value="1"/>
</dbReference>
<dbReference type="Gene3D" id="1.10.1740.10">
    <property type="match status" value="1"/>
</dbReference>
<organism evidence="8 9">
    <name type="scientific">Novosphingobium sediminicola</name>
    <dbReference type="NCBI Taxonomy" id="563162"/>
    <lineage>
        <taxon>Bacteria</taxon>
        <taxon>Pseudomonadati</taxon>
        <taxon>Pseudomonadota</taxon>
        <taxon>Alphaproteobacteria</taxon>
        <taxon>Sphingomonadales</taxon>
        <taxon>Sphingomonadaceae</taxon>
        <taxon>Novosphingobium</taxon>
    </lineage>
</organism>
<evidence type="ECO:0000256" key="4">
    <source>
        <dbReference type="ARBA" id="ARBA00023125"/>
    </source>
</evidence>
<keyword evidence="9" id="KW-1185">Reference proteome</keyword>
<dbReference type="NCBIfam" id="TIGR02937">
    <property type="entry name" value="sigma70-ECF"/>
    <property type="match status" value="1"/>
</dbReference>
<dbReference type="GO" id="GO:0016987">
    <property type="term" value="F:sigma factor activity"/>
    <property type="evidence" value="ECO:0007669"/>
    <property type="project" value="UniProtKB-KW"/>
</dbReference>
<keyword evidence="4" id="KW-0238">DNA-binding</keyword>
<sequence length="179" mass="19895">MRPSEDELKHWMLRGLGGDGAAHGQLLRALVPVLRGFYRRRMAGRDDDIEDLLQETLIAVHERRASYDVTRPFTSWLFAVARYKMIDHFRKSGRTCAIDGLEDILEAEGFTKASDAAADIDRLLDTIPPKQAAAIRAIRLEGLSTAEAASQLKLGESDIKVSVHRGLKALASKVRDSLK</sequence>
<comment type="similarity">
    <text evidence="1">Belongs to the sigma-70 factor family. ECF subfamily.</text>
</comment>
<evidence type="ECO:0000313" key="9">
    <source>
        <dbReference type="Proteomes" id="UP000548867"/>
    </source>
</evidence>
<dbReference type="InterPro" id="IPR039425">
    <property type="entry name" value="RNA_pol_sigma-70-like"/>
</dbReference>
<evidence type="ECO:0000256" key="3">
    <source>
        <dbReference type="ARBA" id="ARBA00023082"/>
    </source>
</evidence>
<evidence type="ECO:0000259" key="7">
    <source>
        <dbReference type="Pfam" id="PF08281"/>
    </source>
</evidence>
<gene>
    <name evidence="8" type="ORF">GGR38_004204</name>
</gene>
<dbReference type="Pfam" id="PF04542">
    <property type="entry name" value="Sigma70_r2"/>
    <property type="match status" value="1"/>
</dbReference>
<dbReference type="InterPro" id="IPR013249">
    <property type="entry name" value="RNA_pol_sigma70_r4_t2"/>
</dbReference>
<keyword evidence="3" id="KW-0731">Sigma factor</keyword>
<dbReference type="NCBIfam" id="NF009191">
    <property type="entry name" value="PRK12539.1"/>
    <property type="match status" value="1"/>
</dbReference>
<dbReference type="GO" id="GO:0006352">
    <property type="term" value="P:DNA-templated transcription initiation"/>
    <property type="evidence" value="ECO:0007669"/>
    <property type="project" value="InterPro"/>
</dbReference>
<dbReference type="InterPro" id="IPR014284">
    <property type="entry name" value="RNA_pol_sigma-70_dom"/>
</dbReference>
<dbReference type="RefSeq" id="WP_183628319.1">
    <property type="nucleotide sequence ID" value="NZ_JACIDX010000020.1"/>
</dbReference>
<dbReference type="SUPFAM" id="SSF88946">
    <property type="entry name" value="Sigma2 domain of RNA polymerase sigma factors"/>
    <property type="match status" value="1"/>
</dbReference>
<feature type="domain" description="RNA polymerase sigma factor 70 region 4 type 2" evidence="7">
    <location>
        <begin position="119"/>
        <end position="170"/>
    </location>
</feature>
<dbReference type="SUPFAM" id="SSF88659">
    <property type="entry name" value="Sigma3 and sigma4 domains of RNA polymerase sigma factors"/>
    <property type="match status" value="1"/>
</dbReference>
<dbReference type="EMBL" id="JACIDX010000020">
    <property type="protein sequence ID" value="MBB3957230.1"/>
    <property type="molecule type" value="Genomic_DNA"/>
</dbReference>
<keyword evidence="2" id="KW-0805">Transcription regulation</keyword>
<dbReference type="Proteomes" id="UP000548867">
    <property type="component" value="Unassembled WGS sequence"/>
</dbReference>
<accession>A0A7W6CNW5</accession>
<protein>
    <submittedName>
        <fullName evidence="8">RNA polymerase sigma-70 factor (ECF subfamily)</fullName>
    </submittedName>
</protein>
<dbReference type="Gene3D" id="1.10.10.10">
    <property type="entry name" value="Winged helix-like DNA-binding domain superfamily/Winged helix DNA-binding domain"/>
    <property type="match status" value="1"/>
</dbReference>
<dbReference type="AlphaFoldDB" id="A0A7W6CNW5"/>
<evidence type="ECO:0000256" key="1">
    <source>
        <dbReference type="ARBA" id="ARBA00010641"/>
    </source>
</evidence>
<dbReference type="InterPro" id="IPR013325">
    <property type="entry name" value="RNA_pol_sigma_r2"/>
</dbReference>
<dbReference type="InterPro" id="IPR007627">
    <property type="entry name" value="RNA_pol_sigma70_r2"/>
</dbReference>
<evidence type="ECO:0000256" key="2">
    <source>
        <dbReference type="ARBA" id="ARBA00023015"/>
    </source>
</evidence>
<dbReference type="InterPro" id="IPR013324">
    <property type="entry name" value="RNA_pol_sigma_r3/r4-like"/>
</dbReference>
<dbReference type="GO" id="GO:0003677">
    <property type="term" value="F:DNA binding"/>
    <property type="evidence" value="ECO:0007669"/>
    <property type="project" value="UniProtKB-KW"/>
</dbReference>